<keyword evidence="4" id="KW-1185">Reference proteome</keyword>
<comment type="caution">
    <text evidence="3">The sequence shown here is derived from an EMBL/GenBank/DDBJ whole genome shotgun (WGS) entry which is preliminary data.</text>
</comment>
<dbReference type="PROSITE" id="PS51836">
    <property type="entry name" value="DENN_FNIP12"/>
    <property type="match status" value="1"/>
</dbReference>
<name>A0A9W6T9S1_CANBO</name>
<evidence type="ECO:0000313" key="4">
    <source>
        <dbReference type="Proteomes" id="UP001165120"/>
    </source>
</evidence>
<feature type="domain" description="UDENN FNIP1/2-type" evidence="2">
    <location>
        <begin position="277"/>
        <end position="458"/>
    </location>
</feature>
<feature type="compositionally biased region" description="Polar residues" evidence="1">
    <location>
        <begin position="19"/>
        <end position="37"/>
    </location>
</feature>
<evidence type="ECO:0000313" key="3">
    <source>
        <dbReference type="EMBL" id="GME78618.1"/>
    </source>
</evidence>
<evidence type="ECO:0000259" key="2">
    <source>
        <dbReference type="PROSITE" id="PS51836"/>
    </source>
</evidence>
<dbReference type="Proteomes" id="UP001165120">
    <property type="component" value="Unassembled WGS sequence"/>
</dbReference>
<dbReference type="AlphaFoldDB" id="A0A9W6T9S1"/>
<evidence type="ECO:0000256" key="1">
    <source>
        <dbReference type="SAM" id="MobiDB-lite"/>
    </source>
</evidence>
<feature type="region of interest" description="Disordered" evidence="1">
    <location>
        <begin position="78"/>
        <end position="150"/>
    </location>
</feature>
<organism evidence="3 4">
    <name type="scientific">Candida boidinii</name>
    <name type="common">Yeast</name>
    <dbReference type="NCBI Taxonomy" id="5477"/>
    <lineage>
        <taxon>Eukaryota</taxon>
        <taxon>Fungi</taxon>
        <taxon>Dikarya</taxon>
        <taxon>Ascomycota</taxon>
        <taxon>Saccharomycotina</taxon>
        <taxon>Pichiomycetes</taxon>
        <taxon>Pichiales</taxon>
        <taxon>Pichiaceae</taxon>
        <taxon>Ogataea</taxon>
        <taxon>Ogataea/Candida clade</taxon>
    </lineage>
</organism>
<gene>
    <name evidence="3" type="ORF">Cboi02_000587600</name>
</gene>
<feature type="region of interest" description="Disordered" evidence="1">
    <location>
        <begin position="404"/>
        <end position="429"/>
    </location>
</feature>
<reference evidence="3" key="1">
    <citation type="submission" date="2023-04" db="EMBL/GenBank/DDBJ databases">
        <title>Candida boidinii NBRC 10035.</title>
        <authorList>
            <person name="Ichikawa N."/>
            <person name="Sato H."/>
            <person name="Tonouchi N."/>
        </authorList>
    </citation>
    <scope>NUCLEOTIDE SEQUENCE</scope>
    <source>
        <strain evidence="3">NBRC 10035</strain>
    </source>
</reference>
<dbReference type="GO" id="GO:0005737">
    <property type="term" value="C:cytoplasm"/>
    <property type="evidence" value="ECO:0007669"/>
    <property type="project" value="UniProtKB-ARBA"/>
</dbReference>
<protein>
    <submittedName>
        <fullName evidence="3">Unnamed protein product</fullName>
    </submittedName>
</protein>
<dbReference type="InterPro" id="IPR037545">
    <property type="entry name" value="DENN_FNIP1/2"/>
</dbReference>
<proteinExistence type="predicted"/>
<feature type="compositionally biased region" description="Polar residues" evidence="1">
    <location>
        <begin position="103"/>
        <end position="150"/>
    </location>
</feature>
<sequence>MSAGIKVRPRSSEYEEYGGNNTTANYEYEDNNQSRQSISHEFQLSAAVPDRFSKITKNGTKKFVSITGKQMDRAEFNSIMSSEQKNRKNREPIVFSKQKYRTPVSTPDASDSKSYTNIKNKSSVPDFSHTISPISARNRSPDVNSIKSQSLRRQLCTSGFKSDDPKQELTISEYIRQKRSSSNNLNQKSASRTPSIVGPLDINLEQYYSNSQAYMNRFIKSIPENEVVNGLDHYTKYLLYGSNIEPNPTSNPNSVLNSDSDLPIKDIDRIKMDKFSNNVDNFRLIIFTDSGLMFKQVLLDTKTSLKHSNEKDSINRNSYHSQTELSSAMFGSSGLLINNSNSVTKIHFLRSLPNLKSSVLITRLFSLRSDFKSTKIKLDKKNNNTSDKDIHALNKPFRDLQIPNTRKNSQLSDTEDWNPNSTISLDDNPISDNSNVEITRYAIGVVVPLSTTCTNGVD</sequence>
<dbReference type="EMBL" id="BSXN01003154">
    <property type="protein sequence ID" value="GME78618.1"/>
    <property type="molecule type" value="Genomic_DNA"/>
</dbReference>
<feature type="region of interest" description="Disordered" evidence="1">
    <location>
        <begin position="1"/>
        <end position="37"/>
    </location>
</feature>
<accession>A0A9W6T9S1</accession>